<dbReference type="AlphaFoldDB" id="A0A0P1BSY0"/>
<name>A0A0P1BSY0_9BASI</name>
<dbReference type="PANTHER" id="PTHR11761">
    <property type="entry name" value="50S/60S RIBOSOMAL PROTEIN L14/L23"/>
    <property type="match status" value="1"/>
</dbReference>
<proteinExistence type="inferred from homology"/>
<evidence type="ECO:0000313" key="8">
    <source>
        <dbReference type="Proteomes" id="UP000054845"/>
    </source>
</evidence>
<dbReference type="STRING" id="401625.A0A0P1BSY0"/>
<dbReference type="GO" id="GO:0070180">
    <property type="term" value="F:large ribosomal subunit rRNA binding"/>
    <property type="evidence" value="ECO:0007669"/>
    <property type="project" value="TreeGrafter"/>
</dbReference>
<dbReference type="NCBIfam" id="TIGR01067">
    <property type="entry name" value="rplN_bact"/>
    <property type="match status" value="1"/>
</dbReference>
<dbReference type="GO" id="GO:0006412">
    <property type="term" value="P:translation"/>
    <property type="evidence" value="ECO:0007669"/>
    <property type="project" value="InterPro"/>
</dbReference>
<dbReference type="SUPFAM" id="SSF50193">
    <property type="entry name" value="Ribosomal protein L14"/>
    <property type="match status" value="1"/>
</dbReference>
<dbReference type="PANTHER" id="PTHR11761:SF3">
    <property type="entry name" value="LARGE RIBOSOMAL SUBUNIT PROTEIN UL14M"/>
    <property type="match status" value="1"/>
</dbReference>
<evidence type="ECO:0000256" key="3">
    <source>
        <dbReference type="ARBA" id="ARBA00023274"/>
    </source>
</evidence>
<evidence type="ECO:0000256" key="5">
    <source>
        <dbReference type="ARBA" id="ARBA00040118"/>
    </source>
</evidence>
<sequence>MLGLKATMSVIDNTGALVAECVNVLRNPSSRGLARVGDEIVVVIQKAKPIAHTTGNVSAAALAARVRRGDVRRAVVVRTKKEIQRADGRVVRFDDNACVLLNNKKEPAGTRINGAVSQELRYHGWSKILSLAPKVV</sequence>
<keyword evidence="3 6" id="KW-0687">Ribonucleoprotein</keyword>
<dbReference type="InterPro" id="IPR036853">
    <property type="entry name" value="Ribosomal_uL14_sf"/>
</dbReference>
<dbReference type="InterPro" id="IPR000218">
    <property type="entry name" value="Ribosomal_uL14"/>
</dbReference>
<accession>A0A0P1BSY0</accession>
<evidence type="ECO:0000256" key="6">
    <source>
        <dbReference type="RuleBase" id="RU003949"/>
    </source>
</evidence>
<comment type="similarity">
    <text evidence="1 6">Belongs to the universal ribosomal protein uL14 family.</text>
</comment>
<dbReference type="SMART" id="SM01374">
    <property type="entry name" value="Ribosomal_L14"/>
    <property type="match status" value="1"/>
</dbReference>
<dbReference type="EMBL" id="CCYA01000389">
    <property type="protein sequence ID" value="CEH19585.1"/>
    <property type="molecule type" value="Genomic_DNA"/>
</dbReference>
<evidence type="ECO:0000256" key="2">
    <source>
        <dbReference type="ARBA" id="ARBA00022980"/>
    </source>
</evidence>
<keyword evidence="2 6" id="KW-0689">Ribosomal protein</keyword>
<dbReference type="Pfam" id="PF00238">
    <property type="entry name" value="Ribosomal_L14"/>
    <property type="match status" value="1"/>
</dbReference>
<dbReference type="GO" id="GO:0003735">
    <property type="term" value="F:structural constituent of ribosome"/>
    <property type="evidence" value="ECO:0007669"/>
    <property type="project" value="InterPro"/>
</dbReference>
<protein>
    <recommendedName>
        <fullName evidence="5">Large ribosomal subunit protein uL14m</fullName>
    </recommendedName>
</protein>
<evidence type="ECO:0000256" key="4">
    <source>
        <dbReference type="ARBA" id="ARBA00037226"/>
    </source>
</evidence>
<dbReference type="FunFam" id="2.40.150.20:FF:000005">
    <property type="entry name" value="50S ribosomal protein L14"/>
    <property type="match status" value="1"/>
</dbReference>
<dbReference type="Gene3D" id="2.40.150.20">
    <property type="entry name" value="Ribosomal protein L14"/>
    <property type="match status" value="1"/>
</dbReference>
<dbReference type="HAMAP" id="MF_01367">
    <property type="entry name" value="Ribosomal_uL14"/>
    <property type="match status" value="1"/>
</dbReference>
<evidence type="ECO:0000256" key="1">
    <source>
        <dbReference type="ARBA" id="ARBA00010745"/>
    </source>
</evidence>
<reference evidence="7 8" key="1">
    <citation type="submission" date="2014-09" db="EMBL/GenBank/DDBJ databases">
        <authorList>
            <person name="Magalhaes I.L.F."/>
            <person name="Oliveira U."/>
            <person name="Santos F.R."/>
            <person name="Vidigal T.H.D.A."/>
            <person name="Brescovit A.D."/>
            <person name="Santos A.J."/>
        </authorList>
    </citation>
    <scope>NUCLEOTIDE SEQUENCE [LARGE SCALE GENOMIC DNA]</scope>
</reference>
<dbReference type="InterPro" id="IPR005745">
    <property type="entry name" value="Ribosomal_uL14_bac-type"/>
</dbReference>
<dbReference type="CDD" id="cd00337">
    <property type="entry name" value="Ribosomal_uL14"/>
    <property type="match status" value="1"/>
</dbReference>
<organism evidence="7 8">
    <name type="scientific">Ceraceosorus bombacis</name>
    <dbReference type="NCBI Taxonomy" id="401625"/>
    <lineage>
        <taxon>Eukaryota</taxon>
        <taxon>Fungi</taxon>
        <taxon>Dikarya</taxon>
        <taxon>Basidiomycota</taxon>
        <taxon>Ustilaginomycotina</taxon>
        <taxon>Exobasidiomycetes</taxon>
        <taxon>Ceraceosorales</taxon>
        <taxon>Ceraceosoraceae</taxon>
        <taxon>Ceraceosorus</taxon>
    </lineage>
</organism>
<dbReference type="PROSITE" id="PS00049">
    <property type="entry name" value="RIBOSOMAL_L14"/>
    <property type="match status" value="1"/>
</dbReference>
<keyword evidence="8" id="KW-1185">Reference proteome</keyword>
<comment type="function">
    <text evidence="4">Component of the mitochondrial ribosome (mitoribosome), a dedicated translation machinery responsible for the synthesis of mitochondrial genome-encoded proteins, including at least some of the essential transmembrane subunits of the mitochondrial respiratory chain. The mitoribosomes are attached to the mitochondrial inner membrane and translation products are cotranslationally integrated into the membrane.</text>
</comment>
<dbReference type="OrthoDB" id="274765at2759"/>
<evidence type="ECO:0000313" key="7">
    <source>
        <dbReference type="EMBL" id="CEH19585.1"/>
    </source>
</evidence>
<dbReference type="Proteomes" id="UP000054845">
    <property type="component" value="Unassembled WGS sequence"/>
</dbReference>
<dbReference type="GO" id="GO:0005762">
    <property type="term" value="C:mitochondrial large ribosomal subunit"/>
    <property type="evidence" value="ECO:0007669"/>
    <property type="project" value="TreeGrafter"/>
</dbReference>
<dbReference type="InterPro" id="IPR019972">
    <property type="entry name" value="Ribosomal_uL14_CS"/>
</dbReference>